<dbReference type="SMART" id="SM01058">
    <property type="entry name" value="CarD_TRCF"/>
    <property type="match status" value="1"/>
</dbReference>
<dbReference type="Pfam" id="PF03461">
    <property type="entry name" value="TRCF"/>
    <property type="match status" value="1"/>
</dbReference>
<comment type="similarity">
    <text evidence="9">In the N-terminal section; belongs to the UvrB family.</text>
</comment>
<keyword evidence="7 9" id="KW-0238">DNA-binding</keyword>
<keyword evidence="5" id="KW-0347">Helicase</keyword>
<gene>
    <name evidence="9 13" type="primary">mfd</name>
    <name evidence="13" type="ORF">M3N64_11110</name>
</gene>
<keyword evidence="3 9" id="KW-0227">DNA damage</keyword>
<dbReference type="InterPro" id="IPR011545">
    <property type="entry name" value="DEAD/DEAH_box_helicase_dom"/>
</dbReference>
<feature type="domain" description="Helicase C-terminal" evidence="12">
    <location>
        <begin position="823"/>
        <end position="977"/>
    </location>
</feature>
<dbReference type="InterPro" id="IPR003711">
    <property type="entry name" value="CarD-like/TRCF_RID"/>
</dbReference>
<dbReference type="HAMAP" id="MF_00969">
    <property type="entry name" value="TRCF"/>
    <property type="match status" value="1"/>
</dbReference>
<sequence length="1183" mass="133906">MLGLSQYYQQKVDELQAVLEGYERGMKQQFVSGLSGGAKSLWIAALYRKRQQTTVVVTHNLYQGQKLYNDLSGLIDTAELFLYPANDLIASELAVASPELLAQRIDVLNRLVQEQKILVIIPVAGLKKLLAPRYLWKASLMRFETGQTLDLDEVPRKLTALGYERELMVSGPGQFSIRGGIIDLFPLTEEHPIRIELFDDEIDSVRFFDSDTQRSLDMIRESLLVGPAREWVLYDEHFTAAAEGLGRELARALDKMSDAKAKELLSEHCAADIEALKQKQFVSGINKYVSLFYDKWTTINDYLPANALIIFDEISRIQEMSAQLDREEAEWRVDLLQRGELVGDLPLTMDWTRLTDRLSHPLLLLSLFLRYHGQFQPQNVVSITCRAMQNFHGQIPLLKTEVERWQKSGFSVTFLASDKERAKRLDQVLSDYGISAELVTPDTLPVQGISQITVGQFENGFELPLKKMAVVTEREVFTKKVAKMSHRGKRLSNAERLKNYNELKVGDYVVHVDHGIGRYAGIETLEVNGTHKDYLEIIYKGNDKLYVPVEHIDQVQKYVSSEGKEPKIYALGGGEWKKVKSKARSSIQDIADDLIKLYAKREASKGYAFSKDTDAQQEFEAAFPYQETVDQLQAIEEIKKDMEKPKPMDRLLCGDVGYGKTEVALRAAFKAIADGKQVAFLVPTTILAQQHFETASERFEDFPVSIGLLSRFRTRKEQTETLKGLKTGTIDLVIGTHRLLSKDVQYKDLGLLIVDEEQRFGVTHKEKIKRLKANIDVLTLTATPIPRTLHMSMLGVRDLSVIETPPENRFPVQTFVMEYNASLIREAIEREMSRGGQVYFLYNRVETIQRMADVISNLVPDASVTYAHGQMKESELESAMIDFLDGNADVLVSTTIIETGVDIPNVNTLIVYDADRMGLAQLYQLRGRVGRSSRVAYAYFTYQRDKVMNEVAEKRLQAIKEFTELGSGFKIAMRDLSIRGAGNLLGAQQHGFIDSVGFDLYSQMLQDAITKRNHENGTESVPQPPKVTIEMDTDAYIPDAYIEDSLQKIDMYKRFKAAESIQDIDELKDEMIDRFGDYPKEVADLFKVAEVRVTANRLLIEEIKQRGSEATIIFSETGWKSLDREAMFKAISRMGSGVGLGTEGSKMKVTIKQNKRNAASLLEEVSQLLSRMEQLQKLSEKVG</sequence>
<comment type="caution">
    <text evidence="13">The sequence shown here is derived from an EMBL/GenBank/DDBJ whole genome shotgun (WGS) entry which is preliminary data.</text>
</comment>
<evidence type="ECO:0000256" key="8">
    <source>
        <dbReference type="ARBA" id="ARBA00023204"/>
    </source>
</evidence>
<evidence type="ECO:0000256" key="6">
    <source>
        <dbReference type="ARBA" id="ARBA00022840"/>
    </source>
</evidence>
<dbReference type="PANTHER" id="PTHR47964">
    <property type="entry name" value="ATP-DEPENDENT DNA HELICASE HOMOLOG RECG, CHLOROPLASTIC"/>
    <property type="match status" value="1"/>
</dbReference>
<dbReference type="Pfam" id="PF00270">
    <property type="entry name" value="DEAD"/>
    <property type="match status" value="1"/>
</dbReference>
<evidence type="ECO:0000256" key="9">
    <source>
        <dbReference type="HAMAP-Rule" id="MF_00969"/>
    </source>
</evidence>
<feature type="coiled-coil region" evidence="10">
    <location>
        <begin position="1151"/>
        <end position="1178"/>
    </location>
</feature>
<evidence type="ECO:0000256" key="1">
    <source>
        <dbReference type="ARBA" id="ARBA00022490"/>
    </source>
</evidence>
<evidence type="ECO:0000256" key="2">
    <source>
        <dbReference type="ARBA" id="ARBA00022741"/>
    </source>
</evidence>
<dbReference type="InterPro" id="IPR004576">
    <property type="entry name" value="Mfd"/>
</dbReference>
<keyword evidence="6 9" id="KW-0067">ATP-binding</keyword>
<feature type="domain" description="Helicase ATP-binding" evidence="11">
    <location>
        <begin position="641"/>
        <end position="802"/>
    </location>
</feature>
<dbReference type="SMART" id="SM00490">
    <property type="entry name" value="HELICc"/>
    <property type="match status" value="1"/>
</dbReference>
<evidence type="ECO:0000313" key="13">
    <source>
        <dbReference type="EMBL" id="MCL1632467.1"/>
    </source>
</evidence>
<dbReference type="Proteomes" id="UP001203004">
    <property type="component" value="Unassembled WGS sequence"/>
</dbReference>
<dbReference type="EMBL" id="JAMAST010000015">
    <property type="protein sequence ID" value="MCL1632467.1"/>
    <property type="molecule type" value="Genomic_DNA"/>
</dbReference>
<protein>
    <recommendedName>
        <fullName evidence="9">Transcription-repair-coupling factor</fullName>
        <shortName evidence="9">TRCF</shortName>
        <ecNumber evidence="9">3.6.4.-</ecNumber>
    </recommendedName>
</protein>
<name>A0ABT0MC69_9BACL</name>
<dbReference type="CDD" id="cd17991">
    <property type="entry name" value="DEXHc_TRCF"/>
    <property type="match status" value="1"/>
</dbReference>
<dbReference type="Pfam" id="PF02559">
    <property type="entry name" value="CarD_TRCF_RID"/>
    <property type="match status" value="1"/>
</dbReference>
<dbReference type="Gene3D" id="3.30.2060.10">
    <property type="entry name" value="Penicillin-binding protein 1b domain"/>
    <property type="match status" value="1"/>
</dbReference>
<dbReference type="SUPFAM" id="SSF141259">
    <property type="entry name" value="CarD-like"/>
    <property type="match status" value="1"/>
</dbReference>
<comment type="function">
    <text evidence="9">Couples transcription and DNA repair by recognizing RNA polymerase (RNAP) stalled at DNA lesions. Mediates ATP-dependent release of RNAP and its truncated transcript from the DNA, and recruitment of nucleotide excision repair machinery to the damaged site.</text>
</comment>
<evidence type="ECO:0000256" key="10">
    <source>
        <dbReference type="SAM" id="Coils"/>
    </source>
</evidence>
<dbReference type="RefSeq" id="WP_249102209.1">
    <property type="nucleotide sequence ID" value="NZ_JAMAST010000015.1"/>
</dbReference>
<evidence type="ECO:0000256" key="3">
    <source>
        <dbReference type="ARBA" id="ARBA00022763"/>
    </source>
</evidence>
<keyword evidence="8 9" id="KW-0234">DNA repair</keyword>
<dbReference type="SUPFAM" id="SSF143517">
    <property type="entry name" value="TRCF domain-like"/>
    <property type="match status" value="1"/>
</dbReference>
<keyword evidence="2 9" id="KW-0547">Nucleotide-binding</keyword>
<dbReference type="Pfam" id="PF00271">
    <property type="entry name" value="Helicase_C"/>
    <property type="match status" value="1"/>
</dbReference>
<organism evidence="13 14">
    <name type="scientific">Sporolactobacillus mangiferae</name>
    <dbReference type="NCBI Taxonomy" id="2940498"/>
    <lineage>
        <taxon>Bacteria</taxon>
        <taxon>Bacillati</taxon>
        <taxon>Bacillota</taxon>
        <taxon>Bacilli</taxon>
        <taxon>Bacillales</taxon>
        <taxon>Sporolactobacillaceae</taxon>
        <taxon>Sporolactobacillus</taxon>
    </lineage>
</organism>
<keyword evidence="1 9" id="KW-0963">Cytoplasm</keyword>
<dbReference type="PANTHER" id="PTHR47964:SF1">
    <property type="entry name" value="ATP-DEPENDENT DNA HELICASE HOMOLOG RECG, CHLOROPLASTIC"/>
    <property type="match status" value="1"/>
</dbReference>
<dbReference type="SUPFAM" id="SSF52540">
    <property type="entry name" value="P-loop containing nucleoside triphosphate hydrolases"/>
    <property type="match status" value="4"/>
</dbReference>
<evidence type="ECO:0000256" key="5">
    <source>
        <dbReference type="ARBA" id="ARBA00022806"/>
    </source>
</evidence>
<dbReference type="Gene3D" id="3.40.50.300">
    <property type="entry name" value="P-loop containing nucleotide triphosphate hydrolases"/>
    <property type="match status" value="2"/>
</dbReference>
<evidence type="ECO:0000256" key="7">
    <source>
        <dbReference type="ARBA" id="ARBA00023125"/>
    </source>
</evidence>
<dbReference type="InterPro" id="IPR037235">
    <property type="entry name" value="TRCF-like_C_D7"/>
</dbReference>
<dbReference type="SMART" id="SM00982">
    <property type="entry name" value="TRCF"/>
    <property type="match status" value="1"/>
</dbReference>
<dbReference type="SMART" id="SM00487">
    <property type="entry name" value="DEXDc"/>
    <property type="match status" value="1"/>
</dbReference>
<proteinExistence type="inferred from homology"/>
<dbReference type="PROSITE" id="PS51194">
    <property type="entry name" value="HELICASE_CTER"/>
    <property type="match status" value="1"/>
</dbReference>
<dbReference type="EC" id="3.6.4.-" evidence="9"/>
<dbReference type="Gene3D" id="3.90.1150.50">
    <property type="entry name" value="Transcription-repair-coupling factor, D7 domain"/>
    <property type="match status" value="1"/>
</dbReference>
<comment type="subcellular location">
    <subcellularLocation>
        <location evidence="9">Cytoplasm</location>
    </subcellularLocation>
</comment>
<dbReference type="Gene3D" id="2.40.10.170">
    <property type="match status" value="1"/>
</dbReference>
<accession>A0ABT0MC69</accession>
<dbReference type="InterPro" id="IPR047112">
    <property type="entry name" value="RecG/Mfd"/>
</dbReference>
<evidence type="ECO:0000313" key="14">
    <source>
        <dbReference type="Proteomes" id="UP001203004"/>
    </source>
</evidence>
<dbReference type="InterPro" id="IPR014001">
    <property type="entry name" value="Helicase_ATP-bd"/>
</dbReference>
<dbReference type="InterPro" id="IPR001650">
    <property type="entry name" value="Helicase_C-like"/>
</dbReference>
<evidence type="ECO:0000256" key="4">
    <source>
        <dbReference type="ARBA" id="ARBA00022801"/>
    </source>
</evidence>
<dbReference type="PROSITE" id="PS51192">
    <property type="entry name" value="HELICASE_ATP_BIND_1"/>
    <property type="match status" value="1"/>
</dbReference>
<reference evidence="13 14" key="1">
    <citation type="submission" date="2022-05" db="EMBL/GenBank/DDBJ databases">
        <title>Sporolactobacillus sp nov CPB3-1, isolated from tree bark (Mangifera indica L.).</title>
        <authorList>
            <person name="Phuengjayaem S."/>
            <person name="Tanasupawat S."/>
        </authorList>
    </citation>
    <scope>NUCLEOTIDE SEQUENCE [LARGE SCALE GENOMIC DNA]</scope>
    <source>
        <strain evidence="13 14">CPB3-1</strain>
    </source>
</reference>
<evidence type="ECO:0000259" key="12">
    <source>
        <dbReference type="PROSITE" id="PS51194"/>
    </source>
</evidence>
<dbReference type="InterPro" id="IPR036101">
    <property type="entry name" value="CarD-like/TRCF_RID_sf"/>
</dbReference>
<comment type="similarity">
    <text evidence="9">In the C-terminal section; belongs to the helicase family. RecG subfamily.</text>
</comment>
<keyword evidence="10" id="KW-0175">Coiled coil</keyword>
<dbReference type="InterPro" id="IPR041471">
    <property type="entry name" value="UvrB_inter"/>
</dbReference>
<evidence type="ECO:0000259" key="11">
    <source>
        <dbReference type="PROSITE" id="PS51192"/>
    </source>
</evidence>
<dbReference type="InterPro" id="IPR027417">
    <property type="entry name" value="P-loop_NTPase"/>
</dbReference>
<dbReference type="NCBIfam" id="TIGR00580">
    <property type="entry name" value="mfd"/>
    <property type="match status" value="1"/>
</dbReference>
<dbReference type="Pfam" id="PF17757">
    <property type="entry name" value="UvrB_inter"/>
    <property type="match status" value="1"/>
</dbReference>
<dbReference type="InterPro" id="IPR005118">
    <property type="entry name" value="TRCF_C"/>
</dbReference>
<keyword evidence="14" id="KW-1185">Reference proteome</keyword>
<keyword evidence="4 9" id="KW-0378">Hydrolase</keyword>
<dbReference type="Gene3D" id="3.40.50.11180">
    <property type="match status" value="1"/>
</dbReference>